<dbReference type="EMBL" id="CDMY01000477">
    <property type="protein sequence ID" value="CEM16511.1"/>
    <property type="molecule type" value="Genomic_DNA"/>
</dbReference>
<dbReference type="Proteomes" id="UP000041254">
    <property type="component" value="Unassembled WGS sequence"/>
</dbReference>
<protein>
    <submittedName>
        <fullName evidence="1">Uncharacterized protein</fullName>
    </submittedName>
</protein>
<keyword evidence="2" id="KW-1185">Reference proteome</keyword>
<accession>A0A0G4FPY6</accession>
<gene>
    <name evidence="1" type="ORF">Vbra_791</name>
</gene>
<organism evidence="1 2">
    <name type="scientific">Vitrella brassicaformis (strain CCMP3155)</name>
    <dbReference type="NCBI Taxonomy" id="1169540"/>
    <lineage>
        <taxon>Eukaryota</taxon>
        <taxon>Sar</taxon>
        <taxon>Alveolata</taxon>
        <taxon>Colpodellida</taxon>
        <taxon>Vitrellaceae</taxon>
        <taxon>Vitrella</taxon>
    </lineage>
</organism>
<dbReference type="InParanoid" id="A0A0G4FPY6"/>
<dbReference type="VEuPathDB" id="CryptoDB:Vbra_791"/>
<reference evidence="1 2" key="1">
    <citation type="submission" date="2014-11" db="EMBL/GenBank/DDBJ databases">
        <authorList>
            <person name="Zhu J."/>
            <person name="Qi W."/>
            <person name="Song R."/>
        </authorList>
    </citation>
    <scope>NUCLEOTIDE SEQUENCE [LARGE SCALE GENOMIC DNA]</scope>
</reference>
<evidence type="ECO:0000313" key="1">
    <source>
        <dbReference type="EMBL" id="CEM16511.1"/>
    </source>
</evidence>
<dbReference type="AlphaFoldDB" id="A0A0G4FPY6"/>
<sequence length="388" mass="43053">MSSAWRWLTGLFTTSAGAPDGAGASTTSSSLESAAANGGGQREGVPFAALPAEVTAAIAQCLSSHADLCAFRRIDKSRHTALTPTALLPMLQRLLPIVAAPLGLGVLVEVPIPQLPLPEALSHGCRITALIEQLSRRLWMMERGRSWARWKPVVEMLYLLRGKMPLVLGDDNFGVFGSRAAFMSETEAVRQWRILSCGVTVNQGDQQRQLMDGNSILRRWYGYQLPTLLDSASPYFPHAPFDPADPPTQLNGYTYPNYTSMVAFLVFDWLDEGNHIRRIRYWWSYCRAFAAYFRAGDRLAASHSDAAQWGAAVFDKRREDGWHCRLVVVGSEVMGEGHMAVIRLTRTNGRHVEISTTESAPHDQTRTVVIRVLGDQLGGKVWRKEDEI</sequence>
<evidence type="ECO:0000313" key="2">
    <source>
        <dbReference type="Proteomes" id="UP000041254"/>
    </source>
</evidence>
<proteinExistence type="predicted"/>
<dbReference type="PhylomeDB" id="A0A0G4FPY6"/>
<name>A0A0G4FPY6_VITBC</name>